<dbReference type="GO" id="GO:0007030">
    <property type="term" value="P:Golgi organization"/>
    <property type="evidence" value="ECO:0007669"/>
    <property type="project" value="TreeGrafter"/>
</dbReference>
<dbReference type="GO" id="GO:0009306">
    <property type="term" value="P:protein secretion"/>
    <property type="evidence" value="ECO:0007669"/>
    <property type="project" value="TreeGrafter"/>
</dbReference>
<dbReference type="AlphaFoldDB" id="A0A8J2QBS7"/>
<dbReference type="PANTHER" id="PTHR17985">
    <property type="entry name" value="SER/THR-RICH PROTEIN T10 IN DGCR REGION"/>
    <property type="match status" value="1"/>
</dbReference>
<protein>
    <submittedName>
        <fullName evidence="1">(African queen) hypothetical protein</fullName>
    </submittedName>
</protein>
<dbReference type="GO" id="GO:0005794">
    <property type="term" value="C:Golgi apparatus"/>
    <property type="evidence" value="ECO:0007669"/>
    <property type="project" value="TreeGrafter"/>
</dbReference>
<comment type="caution">
    <text evidence="1">The sequence shown here is derived from an EMBL/GenBank/DDBJ whole genome shotgun (WGS) entry which is preliminary data.</text>
</comment>
<evidence type="ECO:0000313" key="1">
    <source>
        <dbReference type="EMBL" id="CAG9559170.1"/>
    </source>
</evidence>
<keyword evidence="2" id="KW-1185">Reference proteome</keyword>
<dbReference type="PANTHER" id="PTHR17985:SF8">
    <property type="entry name" value="TRANSPORT AND GOLGI ORGANIZATION PROTEIN 2 HOMOLOG"/>
    <property type="match status" value="1"/>
</dbReference>
<dbReference type="OrthoDB" id="191601at2759"/>
<dbReference type="EMBL" id="CAKASE010000043">
    <property type="protein sequence ID" value="CAG9559170.1"/>
    <property type="molecule type" value="Genomic_DNA"/>
</dbReference>
<accession>A0A8J2QBS7</accession>
<proteinExistence type="predicted"/>
<reference evidence="1" key="1">
    <citation type="submission" date="2021-09" db="EMBL/GenBank/DDBJ databases">
        <authorList>
            <person name="Martin H S."/>
        </authorList>
    </citation>
    <scope>NUCLEOTIDE SEQUENCE</scope>
</reference>
<dbReference type="Proteomes" id="UP000789524">
    <property type="component" value="Unassembled WGS sequence"/>
</dbReference>
<dbReference type="InterPro" id="IPR008551">
    <property type="entry name" value="TANGO2"/>
</dbReference>
<sequence length="279" mass="32153">MCIVFIYNGTEDVKSDYRFILVANRDEYYNRPAQPIHPWTENPNVYGGRDLQPGSGNGTWMAINPVLKKLGLLLNLPGSKKGNVQSRGRIVADFVKSQYDTKEYVEIIRDYANECNDFIFISLEYGGSEPTVNSYTNVTDKLEQWNETYLGFGNSLPDKPLKKVEAGKEQLRNICNKYSKITDKAELIEELTRFLKNTERNLPDSQLENRQPNIYKELSSIFVSIPKAKYGTRAHTILLVTKSGYVDLIEVSMKSPINVEDPYWERKEYQFDLNNQNHL</sequence>
<name>A0A8J2QBS7_9NEOP</name>
<organism evidence="1 2">
    <name type="scientific">Danaus chrysippus</name>
    <name type="common">African queen</name>
    <dbReference type="NCBI Taxonomy" id="151541"/>
    <lineage>
        <taxon>Eukaryota</taxon>
        <taxon>Metazoa</taxon>
        <taxon>Ecdysozoa</taxon>
        <taxon>Arthropoda</taxon>
        <taxon>Hexapoda</taxon>
        <taxon>Insecta</taxon>
        <taxon>Pterygota</taxon>
        <taxon>Neoptera</taxon>
        <taxon>Endopterygota</taxon>
        <taxon>Lepidoptera</taxon>
        <taxon>Glossata</taxon>
        <taxon>Ditrysia</taxon>
        <taxon>Papilionoidea</taxon>
        <taxon>Nymphalidae</taxon>
        <taxon>Danainae</taxon>
        <taxon>Danaini</taxon>
        <taxon>Danaina</taxon>
        <taxon>Danaus</taxon>
        <taxon>Anosia</taxon>
    </lineage>
</organism>
<evidence type="ECO:0000313" key="2">
    <source>
        <dbReference type="Proteomes" id="UP000789524"/>
    </source>
</evidence>
<dbReference type="Pfam" id="PF05742">
    <property type="entry name" value="TANGO2"/>
    <property type="match status" value="1"/>
</dbReference>
<gene>
    <name evidence="1" type="ORF">DCHRY22_LOCUS1081</name>
</gene>